<dbReference type="Proteomes" id="UP001403385">
    <property type="component" value="Unassembled WGS sequence"/>
</dbReference>
<protein>
    <submittedName>
        <fullName evidence="2">Helix-turn-helix domain-containing protein</fullName>
    </submittedName>
</protein>
<keyword evidence="3" id="KW-1185">Reference proteome</keyword>
<reference evidence="2 3" key="1">
    <citation type="submission" date="2024-04" db="EMBL/GenBank/DDBJ databases">
        <title>Novel genus in family Flammeovirgaceae.</title>
        <authorList>
            <person name="Nguyen T.H."/>
            <person name="Vuong T.Q."/>
            <person name="Le H."/>
            <person name="Kim S.-G."/>
        </authorList>
    </citation>
    <scope>NUCLEOTIDE SEQUENCE [LARGE SCALE GENOMIC DNA]</scope>
    <source>
        <strain evidence="2 3">JCM 23209</strain>
    </source>
</reference>
<evidence type="ECO:0000313" key="3">
    <source>
        <dbReference type="Proteomes" id="UP001403385"/>
    </source>
</evidence>
<dbReference type="InterPro" id="IPR010093">
    <property type="entry name" value="SinI_DNA-bd"/>
</dbReference>
<dbReference type="GO" id="GO:0003677">
    <property type="term" value="F:DNA binding"/>
    <property type="evidence" value="ECO:0007669"/>
    <property type="project" value="InterPro"/>
</dbReference>
<proteinExistence type="predicted"/>
<feature type="domain" description="Helix-turn-helix" evidence="1">
    <location>
        <begin position="26"/>
        <end position="76"/>
    </location>
</feature>
<gene>
    <name evidence="2" type="ORF">AAG747_29065</name>
</gene>
<evidence type="ECO:0000259" key="1">
    <source>
        <dbReference type="Pfam" id="PF12728"/>
    </source>
</evidence>
<dbReference type="NCBIfam" id="TIGR01764">
    <property type="entry name" value="excise"/>
    <property type="match status" value="1"/>
</dbReference>
<dbReference type="RefSeq" id="WP_346824778.1">
    <property type="nucleotide sequence ID" value="NZ_JBDKWZ010000037.1"/>
</dbReference>
<organism evidence="2 3">
    <name type="scientific">Rapidithrix thailandica</name>
    <dbReference type="NCBI Taxonomy" id="413964"/>
    <lineage>
        <taxon>Bacteria</taxon>
        <taxon>Pseudomonadati</taxon>
        <taxon>Bacteroidota</taxon>
        <taxon>Cytophagia</taxon>
        <taxon>Cytophagales</taxon>
        <taxon>Flammeovirgaceae</taxon>
        <taxon>Rapidithrix</taxon>
    </lineage>
</organism>
<name>A0AAW9SFY7_9BACT</name>
<evidence type="ECO:0000313" key="2">
    <source>
        <dbReference type="EMBL" id="MEN7552001.1"/>
    </source>
</evidence>
<accession>A0AAW9SFY7</accession>
<comment type="caution">
    <text evidence="2">The sequence shown here is derived from an EMBL/GenBank/DDBJ whole genome shotgun (WGS) entry which is preliminary data.</text>
</comment>
<dbReference type="AlphaFoldDB" id="A0AAW9SFY7"/>
<sequence length="99" mass="11853">MDEILERLKIIEKQVLNQNLILKKVLNFNEACLYLELSQSHLYKLTSSGSIPYYKPNGKKLYFNRVELDQWLLRNRNAVQEEIEQRTANYLMKKGKFML</sequence>
<dbReference type="SUPFAM" id="SSF46955">
    <property type="entry name" value="Putative DNA-binding domain"/>
    <property type="match status" value="1"/>
</dbReference>
<dbReference type="Pfam" id="PF12728">
    <property type="entry name" value="HTH_17"/>
    <property type="match status" value="1"/>
</dbReference>
<dbReference type="InterPro" id="IPR041657">
    <property type="entry name" value="HTH_17"/>
</dbReference>
<dbReference type="EMBL" id="JBDKWZ010000037">
    <property type="protein sequence ID" value="MEN7552001.1"/>
    <property type="molecule type" value="Genomic_DNA"/>
</dbReference>
<dbReference type="InterPro" id="IPR009061">
    <property type="entry name" value="DNA-bd_dom_put_sf"/>
</dbReference>